<evidence type="ECO:0000256" key="1">
    <source>
        <dbReference type="SAM" id="MobiDB-lite"/>
    </source>
</evidence>
<feature type="compositionally biased region" description="Polar residues" evidence="1">
    <location>
        <begin position="1097"/>
        <end position="1108"/>
    </location>
</feature>
<proteinExistence type="predicted"/>
<feature type="compositionally biased region" description="Basic and acidic residues" evidence="1">
    <location>
        <begin position="813"/>
        <end position="833"/>
    </location>
</feature>
<feature type="region of interest" description="Disordered" evidence="1">
    <location>
        <begin position="609"/>
        <end position="628"/>
    </location>
</feature>
<feature type="compositionally biased region" description="Basic and acidic residues" evidence="1">
    <location>
        <begin position="3231"/>
        <end position="3240"/>
    </location>
</feature>
<protein>
    <recommendedName>
        <fullName evidence="4">Peptidase A2 domain-containing protein</fullName>
    </recommendedName>
</protein>
<feature type="region of interest" description="Disordered" evidence="1">
    <location>
        <begin position="3206"/>
        <end position="3267"/>
    </location>
</feature>
<dbReference type="SUPFAM" id="SSF50630">
    <property type="entry name" value="Acid proteases"/>
    <property type="match status" value="1"/>
</dbReference>
<feature type="compositionally biased region" description="Polar residues" evidence="1">
    <location>
        <begin position="2663"/>
        <end position="2683"/>
    </location>
</feature>
<feature type="compositionally biased region" description="Basic and acidic residues" evidence="1">
    <location>
        <begin position="1447"/>
        <end position="1468"/>
    </location>
</feature>
<feature type="compositionally biased region" description="Acidic residues" evidence="1">
    <location>
        <begin position="1502"/>
        <end position="1516"/>
    </location>
</feature>
<comment type="caution">
    <text evidence="2">The sequence shown here is derived from an EMBL/GenBank/DDBJ whole genome shotgun (WGS) entry which is preliminary data.</text>
</comment>
<feature type="compositionally biased region" description="Acidic residues" evidence="1">
    <location>
        <begin position="1"/>
        <end position="10"/>
    </location>
</feature>
<evidence type="ECO:0000313" key="3">
    <source>
        <dbReference type="Proteomes" id="UP001498398"/>
    </source>
</evidence>
<gene>
    <name evidence="2" type="ORF">VKT23_020511</name>
</gene>
<feature type="compositionally biased region" description="Pro residues" evidence="1">
    <location>
        <begin position="2628"/>
        <end position="2637"/>
    </location>
</feature>
<accession>A0ABR1IMA1</accession>
<feature type="region of interest" description="Disordered" evidence="1">
    <location>
        <begin position="1439"/>
        <end position="1518"/>
    </location>
</feature>
<feature type="region of interest" description="Disordered" evidence="1">
    <location>
        <begin position="778"/>
        <end position="847"/>
    </location>
</feature>
<feature type="compositionally biased region" description="Polar residues" evidence="1">
    <location>
        <begin position="60"/>
        <end position="79"/>
    </location>
</feature>
<feature type="region of interest" description="Disordered" evidence="1">
    <location>
        <begin position="1208"/>
        <end position="1270"/>
    </location>
</feature>
<dbReference type="InterPro" id="IPR021109">
    <property type="entry name" value="Peptidase_aspartic_dom_sf"/>
</dbReference>
<sequence>MNPYTSEDESYNVGYESDTEPDDSPDDDDDKEVLAADRTDKTINQARKQVFDGVHLPPKGSTSQKAKATDRNQLNQQEMPRQYRTRAQDRPNPLNKVPVVNTPTPNIPDKPIPMDVRKPRFNPNDIKDIEMKEPVVPISNVTPNHTSSTKQEATKTPANKENTGVMPRIKDMSTQMENKRQPRQAEIAKDINSEQILKSILSTPVTITMHDLLGTSKDLSDQMVELLRRKNVKPIVAHSYQTSEVKGFLILLDIVLPKGSVRAIVDTGSQLNIMKKSIYETYVMRPVDMTRRVVMRDANGGTKVLTGLSSNVELECGNVSTQGKFWLGEKLPFDVLLGRPWQLTNLVSVEERVEGTYLVFRKRDDPDYIRETCVGRPQQIIPASQSIPEFSAFLSGSSESLNKLNTEENNQGEPSLSLSSPNDTEEELMDMPLILSANIQDTIAYCSESSEIGTLPNLENSSPNETPDLETDTASVEVPISDHADASLRETPISNHVDNTQGTSASELDMEIVLEETLVSSSNIIPESNPEVEAPATKTPISNLISNYIREAPIPNLTTGPDCVDLMGPSNGTTPRKLSLDKGETVPCEGNCELIEDTLQTVNYAEPGHNYHTAGNAEDGESSTSPGMETQNRYIAVNPDIKERNILNDIIKGTDKRKENYIFKPADIVSPKQQLGPEVLAELKRSVYLMQQDQDRSTTELGSQLPKEEGKSNLNRVARWEAKIRKWSHSSRRKPETQTLDYENIRAGVQKLEYEKEMKPNQDRDKYKFIRKEEELLKKRNQADEPNSDSTHATSHSGIQTLARRLINKLKNKRIDERKGNIKGREKGSRKSPENSFTKIPNICPKTPADCLNTPDMSSPSLSASSSLEVEVDSVPETLSEHSGNFGNSGDFPSDLTSHVTGAAVVVNHDGDTAANHFKHVEDAGNVRGDQVRDYTPLIERCTHHACHQDRDQGPGPFRDNLTFPLRRIDSPPNATVLTSFSGASEQSRDHAAQHLVTASGDNYALSFPDRFVNNDESLSMHKCNHTTASCDSAVSSPTLPTGPYAPSITNDSISVNYPDISVPTIILSQTRTDGPVPVHNCVQNSPLDSVDPVARPTNSPDEPRTTTTNHTLVATQNDPPVCAGASGGSIFPSNCNVSHFLYPDSSSDNADDGPTVLGRRRCQHCTVEHTCVRCACGETHGYERENDGRTGLETVVCASRDEVITPRSDMFKQDEDTLSHMQAGARPFDPDHSAQRTPHREPSDPEGSDDHDSSRGRRSFTNEEVSSVFLMDEDMGASELANMDTTPPSTYNTTYDYIRANRNSNYPRASLDERTEGLDKAGTVRTSETVKPSPYNILWEQDYAATSNKERVVRRRLNPGTPPAVSHEHDSSRGLDDEESSSVFMMQEEPGYTPVHAKPDLTNILHATPVDPTPATSLPRPLKRTYARADLAGRAVEEVEEEMEVDDSKGKGQQNEESRGRVLERRGTMGRAARQQRYRERKNATRKPSPLASDTVSAGSCEEEEGEVEPMDPDECQLPRPTYPVTESPRLTLNPEHLYQVPSLLLTIANQSATEPGTTLKFCFRPSIPAHRGLDEDEGLVMAETVIWGLNEERVAELVVHNGNGKLVAVGLAVDALFPAESVLLSLQLFPHTRPIEITMEHAVSIQRASDEDVSRLLSSVSPPVRNHSSVLSDDITFFVARVSTMHAKIGVLHVPQQVQQRRYPLHLRFEALLPFNRRLEENEMAVMPGEYSWEVGNGREKRKGELVVCQERNGPKFGMVLSVVPPQDRSILTARIFAGQPAVDLLVYALSSIINPTPADITKMFRRIDPRLSSRRNVSNRVATLFASPLPIAVPSTNGRPRLTFSYGTEAAGPQYRFISLLAGEITLLPDEILEVEGKVEHDENGYTLFVDARAVLKRSSDGAIVSCQFYTKRAIRLLETPCTMSTDIIVRPLPYAWIPSVVKGDLDGAEYSSLPPLGEQMEAMALSATTEDGSTERDLIPPDGEGVWEPTHLQYDCEEPGLSYDFFANTAWNLARGEERVLTGVFRWECESKITTAEGKIGVYRNQEGDKVVWQAEMENADLDAPCTVTLSVPSELARLSWTPAHLHSNDPPTQMPPSYQNSSGEGFVRFHADLPLNGAIQPKEIVIMSGHLERKEGGIVNRVPAEIRVEMRSRGRAGAGVKESQEAFPFPLPDVITTNLRAKPTWSETEVEVLLTRRNQETEWPTRASMPLIKAVPYVLVAQPGHHDLLLAVKPGKQRPRSEKGLLVYSRARRPLPKETLFRFTALEPTGRKMQLGEREVVDGFVQWLEEDAGGREVRGKMVLECKTRRQAKGYGDRASDYLNQCNPMLTRFIQTWDSEPFRPPLQFSTNLNVSPGNSDHVVECRLQLDDEARKTLAGLRGYGEAFYPIPTASSPLIYLLNPDPETIPSKAVEPNPNHAVLPLEGTDTNRVPEETREQGDENPRIRIGTEEGMLYTLPLPSCISTNEEALPRSTTTSNPVNEGESAIKQRIGFLLDNACEVQNQPDLVHPLVIVTQWATLQEPRHLHGVSVHEGTGTDALFLYVNKEGNPAVRKGSFTYQANFDPYYIHLTPESYGEGAPLPSQEVVVFEAHNGKHVSEPTCPASAPISREAGPPNESNSEPLPTPSLPTPPASALAAFLGIREEEVTAPMEADRTSETTSTAESMPGLTTGTANTEDGSNENGQGENGEVYMMGQTDEEETSDDGFPACTEPEIIPVSPHHVYHDGHPHPHDYSNPRLTRENSPLDIARNIEREHWAIRARNGGQEEQEAARRQLQNLAMDYRRGRTTIEDITQALRAETPYPVSTFISWVTPIRGTRSQPQESNCETRPDHTANYPLLRPDGLAAVLRSFARPPDTVPAYSPHPEAITVFVGMVLQAFRERFVRRDAPVFTMFVRESDPHVRQVMMSGPIRSEMVILNRNVAGFELARRAVETNPGLNIYIEGLEALTAQGMGARAVRRSVMVMMRSGVLPIPGYTPFPSNSDPEDLFRRLLMGYTSIVPGELPLARYVYLVGYVLSEFVTGIMGALQERTPGASSPEPNSPMPEESIHQRLTTLTLGETSREQASNPPPTTTNMQASVMFMGWEGLPEETVEMGSMLRGDQDTLEDDIFGSDLSSSEEESSDGWTTTSDSSLGSGTSSPSYSPRSTSSSSAASSDTSSDEDDGEPSTAGALALYISPTPRYSVSPLSSPSLLQLNNTPALSSGSTIDSTLAEDGHGLTSPTMQRREEIAMERRSRRPSPFNAKAAIEDSGHQGKNSRSG</sequence>
<feature type="region of interest" description="Disordered" evidence="1">
    <location>
        <begin position="1"/>
        <end position="118"/>
    </location>
</feature>
<feature type="compositionally biased region" description="Low complexity" evidence="1">
    <location>
        <begin position="2686"/>
        <end position="2695"/>
    </location>
</feature>
<dbReference type="EMBL" id="JBANRG010000137">
    <property type="protein sequence ID" value="KAK7433886.1"/>
    <property type="molecule type" value="Genomic_DNA"/>
</dbReference>
<evidence type="ECO:0000313" key="2">
    <source>
        <dbReference type="EMBL" id="KAK7433886.1"/>
    </source>
</evidence>
<feature type="compositionally biased region" description="Basic and acidic residues" evidence="1">
    <location>
        <begin position="32"/>
        <end position="41"/>
    </location>
</feature>
<feature type="region of interest" description="Disordered" evidence="1">
    <location>
        <begin position="2724"/>
        <end position="2746"/>
    </location>
</feature>
<feature type="compositionally biased region" description="Low complexity" evidence="1">
    <location>
        <begin position="91"/>
        <end position="104"/>
    </location>
</feature>
<feature type="compositionally biased region" description="Polar residues" evidence="1">
    <location>
        <begin position="3206"/>
        <end position="3216"/>
    </location>
</feature>
<name>A0ABR1IMA1_9AGAR</name>
<feature type="compositionally biased region" description="Acidic residues" evidence="1">
    <location>
        <begin position="17"/>
        <end position="31"/>
    </location>
</feature>
<feature type="compositionally biased region" description="Basic and acidic residues" evidence="1">
    <location>
        <begin position="1367"/>
        <end position="1376"/>
    </location>
</feature>
<reference evidence="2 3" key="1">
    <citation type="submission" date="2024-01" db="EMBL/GenBank/DDBJ databases">
        <title>A draft genome for the cacao thread blight pathogen Marasmiellus scandens.</title>
        <authorList>
            <person name="Baruah I.K."/>
            <person name="Leung J."/>
            <person name="Bukari Y."/>
            <person name="Amoako-Attah I."/>
            <person name="Meinhardt L.W."/>
            <person name="Bailey B.A."/>
            <person name="Cohen S.P."/>
        </authorList>
    </citation>
    <scope>NUCLEOTIDE SEQUENCE [LARGE SCALE GENOMIC DNA]</scope>
    <source>
        <strain evidence="2 3">GH-19</strain>
    </source>
</reference>
<feature type="region of interest" description="Disordered" evidence="1">
    <location>
        <begin position="1084"/>
        <end position="1108"/>
    </location>
</feature>
<feature type="region of interest" description="Disordered" evidence="1">
    <location>
        <begin position="1357"/>
        <end position="1382"/>
    </location>
</feature>
<feature type="compositionally biased region" description="Basic and acidic residues" evidence="1">
    <location>
        <begin position="1229"/>
        <end position="1256"/>
    </location>
</feature>
<dbReference type="Proteomes" id="UP001498398">
    <property type="component" value="Unassembled WGS sequence"/>
</dbReference>
<feature type="region of interest" description="Disordered" evidence="1">
    <location>
        <begin position="403"/>
        <end position="423"/>
    </location>
</feature>
<feature type="compositionally biased region" description="Polar residues" evidence="1">
    <location>
        <begin position="139"/>
        <end position="162"/>
    </location>
</feature>
<evidence type="ECO:0008006" key="4">
    <source>
        <dbReference type="Google" id="ProtNLM"/>
    </source>
</evidence>
<dbReference type="CDD" id="cd00303">
    <property type="entry name" value="retropepsin_like"/>
    <property type="match status" value="1"/>
</dbReference>
<feature type="region of interest" description="Disordered" evidence="1">
    <location>
        <begin position="3107"/>
        <end position="3175"/>
    </location>
</feature>
<feature type="compositionally biased region" description="Low complexity" evidence="1">
    <location>
        <begin position="3130"/>
        <end position="3164"/>
    </location>
</feature>
<feature type="compositionally biased region" description="Acidic residues" evidence="1">
    <location>
        <begin position="3110"/>
        <end position="3129"/>
    </location>
</feature>
<feature type="region of interest" description="Disordered" evidence="1">
    <location>
        <begin position="2654"/>
        <end position="2695"/>
    </location>
</feature>
<feature type="region of interest" description="Disordered" evidence="1">
    <location>
        <begin position="2601"/>
        <end position="2638"/>
    </location>
</feature>
<feature type="compositionally biased region" description="Basic and acidic residues" evidence="1">
    <location>
        <begin position="1208"/>
        <end position="1219"/>
    </location>
</feature>
<organism evidence="2 3">
    <name type="scientific">Marasmiellus scandens</name>
    <dbReference type="NCBI Taxonomy" id="2682957"/>
    <lineage>
        <taxon>Eukaryota</taxon>
        <taxon>Fungi</taxon>
        <taxon>Dikarya</taxon>
        <taxon>Basidiomycota</taxon>
        <taxon>Agaricomycotina</taxon>
        <taxon>Agaricomycetes</taxon>
        <taxon>Agaricomycetidae</taxon>
        <taxon>Agaricales</taxon>
        <taxon>Marasmiineae</taxon>
        <taxon>Omphalotaceae</taxon>
        <taxon>Marasmiellus</taxon>
    </lineage>
</organism>
<dbReference type="Gene3D" id="2.40.70.10">
    <property type="entry name" value="Acid Proteases"/>
    <property type="match status" value="1"/>
</dbReference>
<feature type="region of interest" description="Disordered" evidence="1">
    <location>
        <begin position="138"/>
        <end position="164"/>
    </location>
</feature>
<feature type="compositionally biased region" description="Polar residues" evidence="1">
    <location>
        <begin position="784"/>
        <end position="800"/>
    </location>
</feature>
<feature type="compositionally biased region" description="Polar residues" evidence="1">
    <location>
        <begin position="403"/>
        <end position="422"/>
    </location>
</feature>
<keyword evidence="3" id="KW-1185">Reference proteome</keyword>
<feature type="compositionally biased region" description="Basic and acidic residues" evidence="1">
    <location>
        <begin position="2728"/>
        <end position="2746"/>
    </location>
</feature>